<reference evidence="3" key="1">
    <citation type="journal article" date="2014" name="Int. J. Syst. Evol. Microbiol.">
        <title>Complete genome sequence of Corynebacterium casei LMG S-19264T (=DSM 44701T), isolated from a smear-ripened cheese.</title>
        <authorList>
            <consortium name="US DOE Joint Genome Institute (JGI-PGF)"/>
            <person name="Walter F."/>
            <person name="Albersmeier A."/>
            <person name="Kalinowski J."/>
            <person name="Ruckert C."/>
        </authorList>
    </citation>
    <scope>NUCLEOTIDE SEQUENCE</scope>
    <source>
        <strain evidence="3">CGMCC 4.7398</strain>
    </source>
</reference>
<dbReference type="EMBL" id="BNAS01000003">
    <property type="protein sequence ID" value="GHH72693.1"/>
    <property type="molecule type" value="Genomic_DNA"/>
</dbReference>
<accession>A0A919FVA0</accession>
<dbReference type="Gene3D" id="2.60.40.1240">
    <property type="match status" value="1"/>
</dbReference>
<keyword evidence="2" id="KW-1133">Transmembrane helix</keyword>
<evidence type="ECO:0000313" key="3">
    <source>
        <dbReference type="EMBL" id="GHH72693.1"/>
    </source>
</evidence>
<feature type="transmembrane region" description="Helical" evidence="2">
    <location>
        <begin position="12"/>
        <end position="30"/>
    </location>
</feature>
<name>A0A919FVA0_9MICO</name>
<reference evidence="3" key="2">
    <citation type="submission" date="2020-09" db="EMBL/GenBank/DDBJ databases">
        <authorList>
            <person name="Sun Q."/>
            <person name="Zhou Y."/>
        </authorList>
    </citation>
    <scope>NUCLEOTIDE SEQUENCE</scope>
    <source>
        <strain evidence="3">CGMCC 4.7398</strain>
    </source>
</reference>
<dbReference type="AlphaFoldDB" id="A0A919FVA0"/>
<keyword evidence="1" id="KW-0732">Signal</keyword>
<keyword evidence="2" id="KW-0472">Membrane</keyword>
<keyword evidence="4" id="KW-1185">Reference proteome</keyword>
<gene>
    <name evidence="3" type="ORF">GCM10017772_22670</name>
</gene>
<protein>
    <recommendedName>
        <fullName evidence="5">Lipoprotein</fullName>
    </recommendedName>
</protein>
<dbReference type="InterPro" id="IPR029050">
    <property type="entry name" value="Immunoprotect_excell_Ig-like"/>
</dbReference>
<evidence type="ECO:0008006" key="5">
    <source>
        <dbReference type="Google" id="ProtNLM"/>
    </source>
</evidence>
<dbReference type="Proteomes" id="UP000627369">
    <property type="component" value="Unassembled WGS sequence"/>
</dbReference>
<proteinExistence type="predicted"/>
<comment type="caution">
    <text evidence="3">The sequence shown here is derived from an EMBL/GenBank/DDBJ whole genome shotgun (WGS) entry which is preliminary data.</text>
</comment>
<evidence type="ECO:0000313" key="4">
    <source>
        <dbReference type="Proteomes" id="UP000627369"/>
    </source>
</evidence>
<organism evidence="3 4">
    <name type="scientific">Promicromonospora soli</name>
    <dbReference type="NCBI Taxonomy" id="2035533"/>
    <lineage>
        <taxon>Bacteria</taxon>
        <taxon>Bacillati</taxon>
        <taxon>Actinomycetota</taxon>
        <taxon>Actinomycetes</taxon>
        <taxon>Micrococcales</taxon>
        <taxon>Promicromonosporaceae</taxon>
        <taxon>Promicromonospora</taxon>
    </lineage>
</organism>
<sequence length="206" mass="21657">MRHGRRRITWKGTALVVGGVVAGCTLVTYVPQDTGVDEPFIVEGAVGEVLDLTYAELTVTEVRVADTLAGVAEAAAAGGTFIVVDASWRATQGETTFVGAEVTDARGRRFWPTDQAGCSILAKAQPGYAWRATYCFDVPRDALDGATVRLARGDQGEEHAGQRRDAVAVVDLGISGREADELWQATETVSPQEPGYALASAGGSEG</sequence>
<keyword evidence="2" id="KW-0812">Transmembrane</keyword>
<evidence type="ECO:0000256" key="1">
    <source>
        <dbReference type="ARBA" id="ARBA00022729"/>
    </source>
</evidence>
<dbReference type="RefSeq" id="WP_189669390.1">
    <property type="nucleotide sequence ID" value="NZ_BNAS01000003.1"/>
</dbReference>
<evidence type="ECO:0000256" key="2">
    <source>
        <dbReference type="SAM" id="Phobius"/>
    </source>
</evidence>
<dbReference type="PROSITE" id="PS51257">
    <property type="entry name" value="PROKAR_LIPOPROTEIN"/>
    <property type="match status" value="1"/>
</dbReference>